<name>A0A0A9G128_ARUDO</name>
<evidence type="ECO:0000313" key="1">
    <source>
        <dbReference type="EMBL" id="JAE17154.1"/>
    </source>
</evidence>
<dbReference type="AlphaFoldDB" id="A0A0A9G128"/>
<sequence length="41" mass="4806">MPDYRIICFQVISKIAPSKCYVSVALHNRFATIPIFHQFFC</sequence>
<accession>A0A0A9G128</accession>
<reference evidence="1" key="1">
    <citation type="submission" date="2014-09" db="EMBL/GenBank/DDBJ databases">
        <authorList>
            <person name="Magalhaes I.L.F."/>
            <person name="Oliveira U."/>
            <person name="Santos F.R."/>
            <person name="Vidigal T.H.D.A."/>
            <person name="Brescovit A.D."/>
            <person name="Santos A.J."/>
        </authorList>
    </citation>
    <scope>NUCLEOTIDE SEQUENCE</scope>
    <source>
        <tissue evidence="1">Shoot tissue taken approximately 20 cm above the soil surface</tissue>
    </source>
</reference>
<dbReference type="EMBL" id="GBRH01180742">
    <property type="protein sequence ID" value="JAE17154.1"/>
    <property type="molecule type" value="Transcribed_RNA"/>
</dbReference>
<proteinExistence type="predicted"/>
<reference evidence="1" key="2">
    <citation type="journal article" date="2015" name="Data Brief">
        <title>Shoot transcriptome of the giant reed, Arundo donax.</title>
        <authorList>
            <person name="Barrero R.A."/>
            <person name="Guerrero F.D."/>
            <person name="Moolhuijzen P."/>
            <person name="Goolsby J.A."/>
            <person name="Tidwell J."/>
            <person name="Bellgard S.E."/>
            <person name="Bellgard M.I."/>
        </authorList>
    </citation>
    <scope>NUCLEOTIDE SEQUENCE</scope>
    <source>
        <tissue evidence="1">Shoot tissue taken approximately 20 cm above the soil surface</tissue>
    </source>
</reference>
<organism evidence="1">
    <name type="scientific">Arundo donax</name>
    <name type="common">Giant reed</name>
    <name type="synonym">Donax arundinaceus</name>
    <dbReference type="NCBI Taxonomy" id="35708"/>
    <lineage>
        <taxon>Eukaryota</taxon>
        <taxon>Viridiplantae</taxon>
        <taxon>Streptophyta</taxon>
        <taxon>Embryophyta</taxon>
        <taxon>Tracheophyta</taxon>
        <taxon>Spermatophyta</taxon>
        <taxon>Magnoliopsida</taxon>
        <taxon>Liliopsida</taxon>
        <taxon>Poales</taxon>
        <taxon>Poaceae</taxon>
        <taxon>PACMAD clade</taxon>
        <taxon>Arundinoideae</taxon>
        <taxon>Arundineae</taxon>
        <taxon>Arundo</taxon>
    </lineage>
</organism>
<protein>
    <submittedName>
        <fullName evidence="1">Uncharacterized protein</fullName>
    </submittedName>
</protein>